<evidence type="ECO:0000313" key="2">
    <source>
        <dbReference type="Proteomes" id="UP000664288"/>
    </source>
</evidence>
<sequence length="85" mass="9276">MMLSPKMLTAEEAVLLDRLFRHGPQQPENRQAALALVEKGFARQAGPFGTLEITEFGRRSAGIYKIGDPALNDHAEGRDAAPDTL</sequence>
<dbReference type="EMBL" id="JAFMPY010000023">
    <property type="protein sequence ID" value="MBO0905616.1"/>
    <property type="molecule type" value="Genomic_DNA"/>
</dbReference>
<evidence type="ECO:0000313" key="1">
    <source>
        <dbReference type="EMBL" id="MBO0905616.1"/>
    </source>
</evidence>
<protein>
    <recommendedName>
        <fullName evidence="3">DUF3253 domain-containing protein</fullName>
    </recommendedName>
</protein>
<proteinExistence type="predicted"/>
<keyword evidence="2" id="KW-1185">Reference proteome</keyword>
<name>A0ABS3J7F4_9HYPH</name>
<organism evidence="1 2">
    <name type="scientific">Jiella sonneratiae</name>
    <dbReference type="NCBI Taxonomy" id="2816856"/>
    <lineage>
        <taxon>Bacteria</taxon>
        <taxon>Pseudomonadati</taxon>
        <taxon>Pseudomonadota</taxon>
        <taxon>Alphaproteobacteria</taxon>
        <taxon>Hyphomicrobiales</taxon>
        <taxon>Aurantimonadaceae</taxon>
        <taxon>Jiella</taxon>
    </lineage>
</organism>
<gene>
    <name evidence="1" type="ORF">J1C47_18375</name>
</gene>
<accession>A0ABS3J7F4</accession>
<dbReference type="RefSeq" id="WP_207352250.1">
    <property type="nucleotide sequence ID" value="NZ_JAFMPY010000023.1"/>
</dbReference>
<evidence type="ECO:0008006" key="3">
    <source>
        <dbReference type="Google" id="ProtNLM"/>
    </source>
</evidence>
<dbReference type="Proteomes" id="UP000664288">
    <property type="component" value="Unassembled WGS sequence"/>
</dbReference>
<comment type="caution">
    <text evidence="1">The sequence shown here is derived from an EMBL/GenBank/DDBJ whole genome shotgun (WGS) entry which is preliminary data.</text>
</comment>
<reference evidence="1 2" key="1">
    <citation type="submission" date="2021-03" db="EMBL/GenBank/DDBJ databases">
        <title>Whole genome sequence of Jiella sp. MQZ13P-4.</title>
        <authorList>
            <person name="Tuo L."/>
        </authorList>
    </citation>
    <scope>NUCLEOTIDE SEQUENCE [LARGE SCALE GENOMIC DNA]</scope>
    <source>
        <strain evidence="1 2">MQZ13P-4</strain>
    </source>
</reference>